<proteinExistence type="inferred from homology"/>
<evidence type="ECO:0000313" key="9">
    <source>
        <dbReference type="EMBL" id="OXE50235.1"/>
    </source>
</evidence>
<organism evidence="9 10">
    <name type="scientific">Turicimonas muris</name>
    <dbReference type="NCBI Taxonomy" id="1796652"/>
    <lineage>
        <taxon>Bacteria</taxon>
        <taxon>Pseudomonadati</taxon>
        <taxon>Pseudomonadota</taxon>
        <taxon>Betaproteobacteria</taxon>
        <taxon>Burkholderiales</taxon>
        <taxon>Sutterellaceae</taxon>
        <taxon>Turicimonas</taxon>
    </lineage>
</organism>
<feature type="transmembrane region" description="Helical" evidence="8">
    <location>
        <begin position="333"/>
        <end position="354"/>
    </location>
</feature>
<dbReference type="PANTHER" id="PTHR42002">
    <property type="entry name" value="ANAEROBIC C4-DICARBOXYLATE TRANSPORTER DCUC-RELATED"/>
    <property type="match status" value="1"/>
</dbReference>
<sequence length="428" mass="44919">MTFSVWVAIAAVIGTIYGLIKRYETRLVLLLAGLAMCVLSMDPMEAFLQFDKSMTNKALIISICSSMGFAACVTMTKCDLHLVSLLTKPLNKLGILLLPCCMLVTGVASLAIGSLAGLCAAIGPTLVALMIRAGFRPAIAAAAIISSTLPNYWSPGSTDNILVAQIANIAVMDQINYISGKILLLFVFCVIALTVICFLFGDYKKNGTFQEAGTTKAGELNRPLPELPANPNILKAFAPLLPVVLLFVISLWFPQIKMSVATAMLIGFIYVIFVTRSNPAELVKKFFDGMGSGYGNIIGLIIAAGVFAAGLRSCGVVAGFIEYLKDSSEIAKLGGSFGPYVLGVMTGSGNAAAFAFCESVVPHAADFGMKIQDLGFLTCLSATLGRVSSPLAAGVILIAGIAGTSPIEVIKRSALVSLGAIVLTIFLM</sequence>
<evidence type="ECO:0000256" key="5">
    <source>
        <dbReference type="ARBA" id="ARBA00022692"/>
    </source>
</evidence>
<feature type="transmembrane region" description="Helical" evidence="8">
    <location>
        <begin position="233"/>
        <end position="253"/>
    </location>
</feature>
<evidence type="ECO:0000256" key="8">
    <source>
        <dbReference type="SAM" id="Phobius"/>
    </source>
</evidence>
<feature type="transmembrane region" description="Helical" evidence="8">
    <location>
        <begin position="96"/>
        <end position="129"/>
    </location>
</feature>
<evidence type="ECO:0000256" key="4">
    <source>
        <dbReference type="ARBA" id="ARBA00022475"/>
    </source>
</evidence>
<feature type="transmembrane region" description="Helical" evidence="8">
    <location>
        <begin position="28"/>
        <end position="46"/>
    </location>
</feature>
<keyword evidence="5 8" id="KW-0812">Transmembrane</keyword>
<feature type="transmembrane region" description="Helical" evidence="8">
    <location>
        <begin position="374"/>
        <end position="402"/>
    </location>
</feature>
<feature type="transmembrane region" description="Helical" evidence="8">
    <location>
        <begin position="260"/>
        <end position="277"/>
    </location>
</feature>
<feature type="transmembrane region" description="Helical" evidence="8">
    <location>
        <begin position="182"/>
        <end position="201"/>
    </location>
</feature>
<evidence type="ECO:0000256" key="2">
    <source>
        <dbReference type="ARBA" id="ARBA00005275"/>
    </source>
</evidence>
<protein>
    <submittedName>
        <fullName evidence="9">C4-dicarboxylate ABC transporter</fullName>
    </submittedName>
</protein>
<name>A0A227KRJ9_9BURK</name>
<dbReference type="AlphaFoldDB" id="A0A227KRJ9"/>
<dbReference type="EMBL" id="NHMP01000002">
    <property type="protein sequence ID" value="OXE50235.1"/>
    <property type="molecule type" value="Genomic_DNA"/>
</dbReference>
<dbReference type="Proteomes" id="UP000214610">
    <property type="component" value="Unassembled WGS sequence"/>
</dbReference>
<dbReference type="NCBIfam" id="TIGR00771">
    <property type="entry name" value="DcuC"/>
    <property type="match status" value="1"/>
</dbReference>
<keyword evidence="7 8" id="KW-0472">Membrane</keyword>
<dbReference type="GO" id="GO:0015556">
    <property type="term" value="F:C4-dicarboxylate transmembrane transporter activity"/>
    <property type="evidence" value="ECO:0007669"/>
    <property type="project" value="InterPro"/>
</dbReference>
<dbReference type="PANTHER" id="PTHR42002:SF2">
    <property type="entry name" value="ANAEROBIC C4-DICARBOXYLATE TRANSPORTER DCUC-RELATED"/>
    <property type="match status" value="1"/>
</dbReference>
<gene>
    <name evidence="9" type="ORF">ADH67_04375</name>
</gene>
<evidence type="ECO:0000313" key="10">
    <source>
        <dbReference type="Proteomes" id="UP000214610"/>
    </source>
</evidence>
<evidence type="ECO:0000256" key="3">
    <source>
        <dbReference type="ARBA" id="ARBA00022448"/>
    </source>
</evidence>
<evidence type="ECO:0000256" key="1">
    <source>
        <dbReference type="ARBA" id="ARBA00004651"/>
    </source>
</evidence>
<keyword evidence="4" id="KW-1003">Cell membrane</keyword>
<dbReference type="Pfam" id="PF03606">
    <property type="entry name" value="DcuC"/>
    <property type="match status" value="1"/>
</dbReference>
<evidence type="ECO:0000256" key="7">
    <source>
        <dbReference type="ARBA" id="ARBA00023136"/>
    </source>
</evidence>
<dbReference type="InterPro" id="IPR004669">
    <property type="entry name" value="C4_dicarb_anaerob_car"/>
</dbReference>
<keyword evidence="3" id="KW-0813">Transport</keyword>
<comment type="caution">
    <text evidence="9">The sequence shown here is derived from an EMBL/GenBank/DDBJ whole genome shotgun (WGS) entry which is preliminary data.</text>
</comment>
<keyword evidence="10" id="KW-1185">Reference proteome</keyword>
<dbReference type="GO" id="GO:0005886">
    <property type="term" value="C:plasma membrane"/>
    <property type="evidence" value="ECO:0007669"/>
    <property type="project" value="UniProtKB-SubCell"/>
</dbReference>
<evidence type="ECO:0000256" key="6">
    <source>
        <dbReference type="ARBA" id="ARBA00022989"/>
    </source>
</evidence>
<dbReference type="InterPro" id="IPR018385">
    <property type="entry name" value="C4_dicarb_anaerob_car-like"/>
</dbReference>
<comment type="similarity">
    <text evidence="2">Belongs to the DcuC/DcuD transporter (TC 2.A.61) family.</text>
</comment>
<reference evidence="10" key="1">
    <citation type="submission" date="2017-05" db="EMBL/GenBank/DDBJ databases">
        <title>Improved OligoMM genomes.</title>
        <authorList>
            <person name="Garzetti D."/>
        </authorList>
    </citation>
    <scope>NUCLEOTIDE SEQUENCE [LARGE SCALE GENOMIC DNA]</scope>
    <source>
        <strain evidence="10">YL45</strain>
    </source>
</reference>
<dbReference type="NCBIfam" id="NF037994">
    <property type="entry name" value="DcuC_1"/>
    <property type="match status" value="1"/>
</dbReference>
<keyword evidence="6 8" id="KW-1133">Transmembrane helix</keyword>
<comment type="subcellular location">
    <subcellularLocation>
        <location evidence="1">Cell membrane</location>
        <topology evidence="1">Multi-pass membrane protein</topology>
    </subcellularLocation>
</comment>
<dbReference type="GeneID" id="78362345"/>
<accession>A0A227KRJ9</accession>
<dbReference type="RefSeq" id="WP_066594546.1">
    <property type="nucleotide sequence ID" value="NZ_CAJTBZ010000027.1"/>
</dbReference>
<feature type="transmembrane region" description="Helical" evidence="8">
    <location>
        <begin position="297"/>
        <end position="321"/>
    </location>
</feature>